<accession>A0A6A5W3W8</accession>
<sequence length="725" mass="80950">MITLKAIIFFLATAAAYVDREFRGRQGHGLIGLGTSMYDPPCAYACRDVVSGWTLDCDNNGGGYANQSTKTPSPACYATNDPFLQTLAWCISHHCLGISVSKLGQYWDLNVAGHQRVQPSPKYSYQVALSRITQPPMEIVDKKEVLTRTSLVDELSWVAHFKGNKGFEATEINSERFGLILIVTCTVLPIIFSLFRFLPLPQLAISKFYAYFIDPPVLGHHHAVPVLGLTIVPTRGQAFFIGYIWIINIVLSAVGYKVMWPNSMYSSPKEELRLYVANRLGVLAFVNLALTALYAGRNNILLRLTNWSHSTFLLIHRFIAVICTLQAALHSVLWWRGYESWGTYKTESDLDYWQRGMIATLALSALIPLSILPIRRRVYELFLTMHVVLAAIAMIGSLMHIYYRFQSQWGYEIWVWIAVAFWLFDRLLMRPLRLLFSGVKRAYITEVDEDYLQVTVPGLQASGHAYLYFPTLTWRVWENHPFSGAAIAAPSHAPRRPRSDSYSNSRSGHRSRRHQRGNRRGSSHGSRRALYDTGSPVTTFYVRRLGGMTRLLSPSSSGTAVLCEMYHGHSQSLFHSASPKPTSDYPNILMIAGGVGITAMLPIINDVRSLQSPQGNIKLFWGARTAPLVRSVEELLGVDKSTYGTEMEMESGVETAQWGNVSVTLSIGHRLNIPNLLSTELGESHGGTTVVVCGASEMADDVRCTVAGLARHGAVVKLIEESFTW</sequence>
<feature type="transmembrane region" description="Helical" evidence="8">
    <location>
        <begin position="238"/>
        <end position="256"/>
    </location>
</feature>
<dbReference type="SFLD" id="SFLDS00052">
    <property type="entry name" value="Ferric_Reductase_Domain"/>
    <property type="match status" value="1"/>
</dbReference>
<dbReference type="SUPFAM" id="SSF52343">
    <property type="entry name" value="Ferredoxin reductase-like, C-terminal NADP-linked domain"/>
    <property type="match status" value="1"/>
</dbReference>
<feature type="transmembrane region" description="Helical" evidence="8">
    <location>
        <begin position="177"/>
        <end position="198"/>
    </location>
</feature>
<reference evidence="12" key="1">
    <citation type="journal article" date="2020" name="Stud. Mycol.">
        <title>101 Dothideomycetes genomes: a test case for predicting lifestyles and emergence of pathogens.</title>
        <authorList>
            <person name="Haridas S."/>
            <person name="Albert R."/>
            <person name="Binder M."/>
            <person name="Bloem J."/>
            <person name="Labutti K."/>
            <person name="Salamov A."/>
            <person name="Andreopoulos B."/>
            <person name="Baker S."/>
            <person name="Barry K."/>
            <person name="Bills G."/>
            <person name="Bluhm B."/>
            <person name="Cannon C."/>
            <person name="Castanera R."/>
            <person name="Culley D."/>
            <person name="Daum C."/>
            <person name="Ezra D."/>
            <person name="Gonzalez J."/>
            <person name="Henrissat B."/>
            <person name="Kuo A."/>
            <person name="Liang C."/>
            <person name="Lipzen A."/>
            <person name="Lutzoni F."/>
            <person name="Magnuson J."/>
            <person name="Mondo S."/>
            <person name="Nolan M."/>
            <person name="Ohm R."/>
            <person name="Pangilinan J."/>
            <person name="Park H.-J."/>
            <person name="Ramirez L."/>
            <person name="Alfaro M."/>
            <person name="Sun H."/>
            <person name="Tritt A."/>
            <person name="Yoshinaga Y."/>
            <person name="Zwiers L.-H."/>
            <person name="Turgeon B."/>
            <person name="Goodwin S."/>
            <person name="Spatafora J."/>
            <person name="Crous P."/>
            <person name="Grigoriev I."/>
        </authorList>
    </citation>
    <scope>NUCLEOTIDE SEQUENCE</scope>
    <source>
        <strain evidence="12">CBS 123094</strain>
    </source>
</reference>
<dbReference type="GO" id="GO:0015677">
    <property type="term" value="P:copper ion import"/>
    <property type="evidence" value="ECO:0007669"/>
    <property type="project" value="TreeGrafter"/>
</dbReference>
<feature type="chain" id="PRO_5025472510" description="Ferric oxidoreductase domain-containing protein" evidence="9">
    <location>
        <begin position="17"/>
        <end position="725"/>
    </location>
</feature>
<feature type="domain" description="Oxidoreductase FAD/NAD(P)-binding" evidence="10">
    <location>
        <begin position="590"/>
        <end position="703"/>
    </location>
</feature>
<keyword evidence="9" id="KW-0732">Signal</keyword>
<evidence type="ECO:0000256" key="9">
    <source>
        <dbReference type="SAM" id="SignalP"/>
    </source>
</evidence>
<feature type="transmembrane region" description="Helical" evidence="8">
    <location>
        <begin position="314"/>
        <end position="335"/>
    </location>
</feature>
<dbReference type="Pfam" id="PF01794">
    <property type="entry name" value="Ferric_reduct"/>
    <property type="match status" value="1"/>
</dbReference>
<dbReference type="InterPro" id="IPR013130">
    <property type="entry name" value="Fe3_Rdtase_TM_dom"/>
</dbReference>
<gene>
    <name evidence="12" type="ORF">P154DRAFT_526817</name>
</gene>
<evidence type="ECO:0000259" key="10">
    <source>
        <dbReference type="Pfam" id="PF00175"/>
    </source>
</evidence>
<dbReference type="PANTHER" id="PTHR32361:SF9">
    <property type="entry name" value="FERRIC REDUCTASE TRANSMEMBRANE COMPONENT 3-RELATED"/>
    <property type="match status" value="1"/>
</dbReference>
<dbReference type="InterPro" id="IPR039261">
    <property type="entry name" value="FNR_nucleotide-bd"/>
</dbReference>
<evidence type="ECO:0000256" key="6">
    <source>
        <dbReference type="ARBA" id="ARBA00023136"/>
    </source>
</evidence>
<comment type="subcellular location">
    <subcellularLocation>
        <location evidence="1">Membrane</location>
        <topology evidence="1">Multi-pass membrane protein</topology>
    </subcellularLocation>
</comment>
<evidence type="ECO:0000256" key="2">
    <source>
        <dbReference type="ARBA" id="ARBA00022448"/>
    </source>
</evidence>
<organism evidence="12 13">
    <name type="scientific">Amniculicola lignicola CBS 123094</name>
    <dbReference type="NCBI Taxonomy" id="1392246"/>
    <lineage>
        <taxon>Eukaryota</taxon>
        <taxon>Fungi</taxon>
        <taxon>Dikarya</taxon>
        <taxon>Ascomycota</taxon>
        <taxon>Pezizomycotina</taxon>
        <taxon>Dothideomycetes</taxon>
        <taxon>Pleosporomycetidae</taxon>
        <taxon>Pleosporales</taxon>
        <taxon>Amniculicolaceae</taxon>
        <taxon>Amniculicola</taxon>
    </lineage>
</organism>
<feature type="region of interest" description="Disordered" evidence="7">
    <location>
        <begin position="488"/>
        <end position="531"/>
    </location>
</feature>
<keyword evidence="5" id="KW-0406">Ion transport</keyword>
<evidence type="ECO:0008006" key="14">
    <source>
        <dbReference type="Google" id="ProtNLM"/>
    </source>
</evidence>
<dbReference type="GO" id="GO:0000293">
    <property type="term" value="F:ferric-chelate reductase activity"/>
    <property type="evidence" value="ECO:0007669"/>
    <property type="project" value="TreeGrafter"/>
</dbReference>
<evidence type="ECO:0000256" key="1">
    <source>
        <dbReference type="ARBA" id="ARBA00004141"/>
    </source>
</evidence>
<keyword evidence="2" id="KW-0813">Transport</keyword>
<keyword evidence="4 8" id="KW-1133">Transmembrane helix</keyword>
<feature type="signal peptide" evidence="9">
    <location>
        <begin position="1"/>
        <end position="16"/>
    </location>
</feature>
<dbReference type="Proteomes" id="UP000799779">
    <property type="component" value="Unassembled WGS sequence"/>
</dbReference>
<feature type="transmembrane region" description="Helical" evidence="8">
    <location>
        <begin position="276"/>
        <end position="294"/>
    </location>
</feature>
<evidence type="ECO:0000313" key="13">
    <source>
        <dbReference type="Proteomes" id="UP000799779"/>
    </source>
</evidence>
<dbReference type="EMBL" id="ML977651">
    <property type="protein sequence ID" value="KAF1994801.1"/>
    <property type="molecule type" value="Genomic_DNA"/>
</dbReference>
<dbReference type="CDD" id="cd06186">
    <property type="entry name" value="NOX_Duox_like_FAD_NADP"/>
    <property type="match status" value="1"/>
</dbReference>
<evidence type="ECO:0000256" key="3">
    <source>
        <dbReference type="ARBA" id="ARBA00022692"/>
    </source>
</evidence>
<evidence type="ECO:0000256" key="7">
    <source>
        <dbReference type="SAM" id="MobiDB-lite"/>
    </source>
</evidence>
<evidence type="ECO:0000313" key="12">
    <source>
        <dbReference type="EMBL" id="KAF1994801.1"/>
    </source>
</evidence>
<dbReference type="Pfam" id="PF00175">
    <property type="entry name" value="NAD_binding_1"/>
    <property type="match status" value="1"/>
</dbReference>
<dbReference type="SFLD" id="SFLDG01168">
    <property type="entry name" value="Ferric_reductase_subgroup_(FRE"/>
    <property type="match status" value="1"/>
</dbReference>
<feature type="transmembrane region" description="Helical" evidence="8">
    <location>
        <begin position="381"/>
        <end position="403"/>
    </location>
</feature>
<feature type="domain" description="Ferric oxidoreductase" evidence="11">
    <location>
        <begin position="280"/>
        <end position="395"/>
    </location>
</feature>
<dbReference type="InterPro" id="IPR051410">
    <property type="entry name" value="Ferric/Cupric_Reductase"/>
</dbReference>
<evidence type="ECO:0000256" key="8">
    <source>
        <dbReference type="SAM" id="Phobius"/>
    </source>
</evidence>
<dbReference type="InterPro" id="IPR001433">
    <property type="entry name" value="OxRdtase_FAD/NAD-bd"/>
</dbReference>
<evidence type="ECO:0000256" key="4">
    <source>
        <dbReference type="ARBA" id="ARBA00022989"/>
    </source>
</evidence>
<keyword evidence="3 8" id="KW-0812">Transmembrane</keyword>
<feature type="transmembrane region" description="Helical" evidence="8">
    <location>
        <begin position="355"/>
        <end position="374"/>
    </location>
</feature>
<keyword evidence="6 8" id="KW-0472">Membrane</keyword>
<dbReference type="AlphaFoldDB" id="A0A6A5W3W8"/>
<dbReference type="GO" id="GO:0005886">
    <property type="term" value="C:plasma membrane"/>
    <property type="evidence" value="ECO:0007669"/>
    <property type="project" value="TreeGrafter"/>
</dbReference>
<proteinExistence type="predicted"/>
<name>A0A6A5W3W8_9PLEO</name>
<keyword evidence="13" id="KW-1185">Reference proteome</keyword>
<feature type="compositionally biased region" description="Basic residues" evidence="7">
    <location>
        <begin position="507"/>
        <end position="527"/>
    </location>
</feature>
<dbReference type="OrthoDB" id="167398at2759"/>
<dbReference type="GO" id="GO:0006826">
    <property type="term" value="P:iron ion transport"/>
    <property type="evidence" value="ECO:0007669"/>
    <property type="project" value="TreeGrafter"/>
</dbReference>
<evidence type="ECO:0000259" key="11">
    <source>
        <dbReference type="Pfam" id="PF01794"/>
    </source>
</evidence>
<evidence type="ECO:0000256" key="5">
    <source>
        <dbReference type="ARBA" id="ARBA00023065"/>
    </source>
</evidence>
<dbReference type="PANTHER" id="PTHR32361">
    <property type="entry name" value="FERRIC/CUPRIC REDUCTASE TRANSMEMBRANE COMPONENT"/>
    <property type="match status" value="1"/>
</dbReference>
<dbReference type="GO" id="GO:0006879">
    <property type="term" value="P:intracellular iron ion homeostasis"/>
    <property type="evidence" value="ECO:0007669"/>
    <property type="project" value="TreeGrafter"/>
</dbReference>
<protein>
    <recommendedName>
        <fullName evidence="14">Ferric oxidoreductase domain-containing protein</fullName>
    </recommendedName>
</protein>
<dbReference type="Gene3D" id="3.40.50.80">
    <property type="entry name" value="Nucleotide-binding domain of ferredoxin-NADP reductase (FNR) module"/>
    <property type="match status" value="1"/>
</dbReference>